<dbReference type="RefSeq" id="WP_204864756.1">
    <property type="nucleotide sequence ID" value="NZ_JACJKH010000042.1"/>
</dbReference>
<dbReference type="Pfam" id="PF01047">
    <property type="entry name" value="MarR"/>
    <property type="match status" value="1"/>
</dbReference>
<evidence type="ECO:0000313" key="3">
    <source>
        <dbReference type="Proteomes" id="UP000775686"/>
    </source>
</evidence>
<protein>
    <submittedName>
        <fullName evidence="2">MarR family transcriptional regulator</fullName>
    </submittedName>
</protein>
<keyword evidence="3" id="KW-1185">Reference proteome</keyword>
<dbReference type="Gene3D" id="1.10.10.10">
    <property type="entry name" value="Winged helix-like DNA-binding domain superfamily/Winged helix DNA-binding domain"/>
    <property type="match status" value="1"/>
</dbReference>
<dbReference type="SMART" id="SM00347">
    <property type="entry name" value="HTH_MARR"/>
    <property type="match status" value="1"/>
</dbReference>
<dbReference type="Proteomes" id="UP000775686">
    <property type="component" value="Unassembled WGS sequence"/>
</dbReference>
<dbReference type="PROSITE" id="PS50995">
    <property type="entry name" value="HTH_MARR_2"/>
    <property type="match status" value="1"/>
</dbReference>
<dbReference type="InterPro" id="IPR036388">
    <property type="entry name" value="WH-like_DNA-bd_sf"/>
</dbReference>
<dbReference type="EMBL" id="JACJKH010000042">
    <property type="protein sequence ID" value="MBM6745590.1"/>
    <property type="molecule type" value="Genomic_DNA"/>
</dbReference>
<comment type="caution">
    <text evidence="2">The sequence shown here is derived from an EMBL/GenBank/DDBJ whole genome shotgun (WGS) entry which is preliminary data.</text>
</comment>
<organism evidence="2 3">
    <name type="scientific">Drancourtella massiliensis</name>
    <dbReference type="NCBI Taxonomy" id="1632013"/>
    <lineage>
        <taxon>Bacteria</taxon>
        <taxon>Bacillati</taxon>
        <taxon>Bacillota</taxon>
        <taxon>Clostridia</taxon>
        <taxon>Eubacteriales</taxon>
        <taxon>Oscillospiraceae</taxon>
        <taxon>Drancourtella</taxon>
    </lineage>
</organism>
<dbReference type="PRINTS" id="PR00598">
    <property type="entry name" value="HTHMARR"/>
</dbReference>
<dbReference type="SUPFAM" id="SSF46785">
    <property type="entry name" value="Winged helix' DNA-binding domain"/>
    <property type="match status" value="1"/>
</dbReference>
<gene>
    <name evidence="2" type="ORF">H6A32_15065</name>
</gene>
<name>A0ABS2EKL6_9FIRM</name>
<dbReference type="InterPro" id="IPR036390">
    <property type="entry name" value="WH_DNA-bd_sf"/>
</dbReference>
<proteinExistence type="predicted"/>
<reference evidence="2 3" key="1">
    <citation type="journal article" date="2021" name="Sci. Rep.">
        <title>The distribution of antibiotic resistance genes in chicken gut microbiota commensals.</title>
        <authorList>
            <person name="Juricova H."/>
            <person name="Matiasovicova J."/>
            <person name="Kubasova T."/>
            <person name="Cejkova D."/>
            <person name="Rychlik I."/>
        </authorList>
    </citation>
    <scope>NUCLEOTIDE SEQUENCE [LARGE SCALE GENOMIC DNA]</scope>
    <source>
        <strain evidence="2 3">An770</strain>
    </source>
</reference>
<dbReference type="PANTHER" id="PTHR33164">
    <property type="entry name" value="TRANSCRIPTIONAL REGULATOR, MARR FAMILY"/>
    <property type="match status" value="1"/>
</dbReference>
<sequence length="107" mass="12178">MEERSVREIPVPLLLNQILHAQTYRIMQCMKDVDLKPGQAGCLFILSKEGKLPQKDIAKKLGVKPPSITALLKKLEARGLIIRSQDDQDQRVSWITLSEEGKHYINN</sequence>
<evidence type="ECO:0000313" key="2">
    <source>
        <dbReference type="EMBL" id="MBM6745590.1"/>
    </source>
</evidence>
<accession>A0ABS2EKL6</accession>
<evidence type="ECO:0000259" key="1">
    <source>
        <dbReference type="PROSITE" id="PS50995"/>
    </source>
</evidence>
<feature type="domain" description="HTH marR-type" evidence="1">
    <location>
        <begin position="8"/>
        <end position="107"/>
    </location>
</feature>
<dbReference type="PANTHER" id="PTHR33164:SF57">
    <property type="entry name" value="MARR-FAMILY TRANSCRIPTIONAL REGULATOR"/>
    <property type="match status" value="1"/>
</dbReference>
<dbReference type="InterPro" id="IPR039422">
    <property type="entry name" value="MarR/SlyA-like"/>
</dbReference>
<dbReference type="InterPro" id="IPR000835">
    <property type="entry name" value="HTH_MarR-typ"/>
</dbReference>